<sequence>MSTSKVPSDVITDILFRLGVKPLLRFRCLSKACCVLIDDPDFINHHLRLSIHSRSNLNLVLKNLHLYSVDLDSLDTAVALDYPVSLSGGTEVFGSSNGLIALRSSDRDIGLYNPSTRKRFKLPVEPVDPTGDSSRSPGYVFYGFGYDSVSDDYKVVRMVTFNKFEDNDRHADRDGDGGDNNVGYLLDYEVKVYSLRKNSWKRVYMLPIYLSFMFRFFYHLLHRRGYGVLVSGVLHWIFPKRPELNAPNFIVGFDLGAEAFRDVPQPDYASVDGGWVTFDMQIDVGVFDGCLCVVVNYGEVYVDVWVMKEYGVRESWTKVFTVQRPKMLRHFSFLRPLAYSKEGDKVLVELNSEKLVWYDPTRKRFKTVRINGAPNSTSAEVYVASLVPLIDKDEICKKQQKDQVEKNRQTKKRLLQRSLQPCLLQEITYSGMISFQWGLSLFYNQISRDTKLELS</sequence>
<name>A0A1Q3BBN6_CEPFO</name>
<evidence type="ECO:0000313" key="4">
    <source>
        <dbReference type="Proteomes" id="UP000187406"/>
    </source>
</evidence>
<dbReference type="FunCoup" id="A0A1Q3BBN6">
    <property type="interactions" value="1268"/>
</dbReference>
<dbReference type="OrthoDB" id="591557at2759"/>
<proteinExistence type="predicted"/>
<dbReference type="SUPFAM" id="SSF81383">
    <property type="entry name" value="F-box domain"/>
    <property type="match status" value="1"/>
</dbReference>
<protein>
    <submittedName>
        <fullName evidence="3">F-box domain-containing protein</fullName>
    </submittedName>
</protein>
<dbReference type="Pfam" id="PF08268">
    <property type="entry name" value="FBA_3"/>
    <property type="match status" value="1"/>
</dbReference>
<comment type="caution">
    <text evidence="3">The sequence shown here is derived from an EMBL/GenBank/DDBJ whole genome shotgun (WGS) entry which is preliminary data.</text>
</comment>
<dbReference type="EMBL" id="BDDD01000390">
    <property type="protein sequence ID" value="GAV65222.1"/>
    <property type="molecule type" value="Genomic_DNA"/>
</dbReference>
<reference evidence="4" key="1">
    <citation type="submission" date="2016-04" db="EMBL/GenBank/DDBJ databases">
        <title>Cephalotus genome sequencing.</title>
        <authorList>
            <person name="Fukushima K."/>
            <person name="Hasebe M."/>
            <person name="Fang X."/>
        </authorList>
    </citation>
    <scope>NUCLEOTIDE SEQUENCE [LARGE SCALE GENOMIC DNA]</scope>
    <source>
        <strain evidence="4">cv. St1</strain>
    </source>
</reference>
<dbReference type="STRING" id="3775.A0A1Q3BBN6"/>
<dbReference type="InParanoid" id="A0A1Q3BBN6"/>
<dbReference type="Pfam" id="PF00646">
    <property type="entry name" value="F-box"/>
    <property type="match status" value="1"/>
</dbReference>
<keyword evidence="4" id="KW-1185">Reference proteome</keyword>
<dbReference type="InterPro" id="IPR001810">
    <property type="entry name" value="F-box_dom"/>
</dbReference>
<dbReference type="InterPro" id="IPR013187">
    <property type="entry name" value="F-box-assoc_dom_typ3"/>
</dbReference>
<dbReference type="InterPro" id="IPR050796">
    <property type="entry name" value="SCF_F-box_component"/>
</dbReference>
<gene>
    <name evidence="3" type="ORF">CFOL_v3_08737</name>
</gene>
<dbReference type="PANTHER" id="PTHR31672:SF13">
    <property type="entry name" value="F-BOX PROTEIN CPR30-LIKE"/>
    <property type="match status" value="1"/>
</dbReference>
<dbReference type="AlphaFoldDB" id="A0A1Q3BBN6"/>
<evidence type="ECO:0000259" key="2">
    <source>
        <dbReference type="Pfam" id="PF08268"/>
    </source>
</evidence>
<accession>A0A1Q3BBN6</accession>
<feature type="domain" description="F-box" evidence="1">
    <location>
        <begin position="5"/>
        <end position="43"/>
    </location>
</feature>
<evidence type="ECO:0000313" key="3">
    <source>
        <dbReference type="EMBL" id="GAV65222.1"/>
    </source>
</evidence>
<feature type="domain" description="F-box associated beta-propeller type 3" evidence="2">
    <location>
        <begin position="81"/>
        <end position="377"/>
    </location>
</feature>
<dbReference type="PANTHER" id="PTHR31672">
    <property type="entry name" value="BNACNNG10540D PROTEIN"/>
    <property type="match status" value="1"/>
</dbReference>
<dbReference type="InterPro" id="IPR017451">
    <property type="entry name" value="F-box-assoc_interact_dom"/>
</dbReference>
<evidence type="ECO:0000259" key="1">
    <source>
        <dbReference type="Pfam" id="PF00646"/>
    </source>
</evidence>
<organism evidence="3 4">
    <name type="scientific">Cephalotus follicularis</name>
    <name type="common">Albany pitcher plant</name>
    <dbReference type="NCBI Taxonomy" id="3775"/>
    <lineage>
        <taxon>Eukaryota</taxon>
        <taxon>Viridiplantae</taxon>
        <taxon>Streptophyta</taxon>
        <taxon>Embryophyta</taxon>
        <taxon>Tracheophyta</taxon>
        <taxon>Spermatophyta</taxon>
        <taxon>Magnoliopsida</taxon>
        <taxon>eudicotyledons</taxon>
        <taxon>Gunneridae</taxon>
        <taxon>Pentapetalae</taxon>
        <taxon>rosids</taxon>
        <taxon>fabids</taxon>
        <taxon>Oxalidales</taxon>
        <taxon>Cephalotaceae</taxon>
        <taxon>Cephalotus</taxon>
    </lineage>
</organism>
<dbReference type="InterPro" id="IPR036047">
    <property type="entry name" value="F-box-like_dom_sf"/>
</dbReference>
<dbReference type="NCBIfam" id="TIGR01640">
    <property type="entry name" value="F_box_assoc_1"/>
    <property type="match status" value="1"/>
</dbReference>
<dbReference type="Proteomes" id="UP000187406">
    <property type="component" value="Unassembled WGS sequence"/>
</dbReference>